<dbReference type="PANTHER" id="PTHR23521">
    <property type="entry name" value="TRANSPORTER MFS SUPERFAMILY"/>
    <property type="match status" value="1"/>
</dbReference>
<feature type="transmembrane region" description="Helical" evidence="4">
    <location>
        <begin position="350"/>
        <end position="372"/>
    </location>
</feature>
<dbReference type="InterPro" id="IPR036259">
    <property type="entry name" value="MFS_trans_sf"/>
</dbReference>
<feature type="transmembrane region" description="Helical" evidence="4">
    <location>
        <begin position="20"/>
        <end position="41"/>
    </location>
</feature>
<organism evidence="6 7">
    <name type="scientific">Nibrella saemangeumensis</name>
    <dbReference type="NCBI Taxonomy" id="1084526"/>
    <lineage>
        <taxon>Bacteria</taxon>
        <taxon>Pseudomonadati</taxon>
        <taxon>Bacteroidota</taxon>
        <taxon>Cytophagia</taxon>
        <taxon>Cytophagales</taxon>
        <taxon>Spirosomataceae</taxon>
        <taxon>Nibrella</taxon>
    </lineage>
</organism>
<comment type="caution">
    <text evidence="6">The sequence shown here is derived from an EMBL/GenBank/DDBJ whole genome shotgun (WGS) entry which is preliminary data.</text>
</comment>
<evidence type="ECO:0000256" key="3">
    <source>
        <dbReference type="ARBA" id="ARBA00023136"/>
    </source>
</evidence>
<dbReference type="EMBL" id="BAABHD010000022">
    <property type="protein sequence ID" value="GAA4452913.1"/>
    <property type="molecule type" value="Genomic_DNA"/>
</dbReference>
<feature type="transmembrane region" description="Helical" evidence="4">
    <location>
        <begin position="175"/>
        <end position="194"/>
    </location>
</feature>
<evidence type="ECO:0000256" key="1">
    <source>
        <dbReference type="ARBA" id="ARBA00022692"/>
    </source>
</evidence>
<evidence type="ECO:0000259" key="5">
    <source>
        <dbReference type="PROSITE" id="PS50850"/>
    </source>
</evidence>
<dbReference type="Pfam" id="PF07690">
    <property type="entry name" value="MFS_1"/>
    <property type="match status" value="1"/>
</dbReference>
<feature type="domain" description="Major facilitator superfamily (MFS) profile" evidence="5">
    <location>
        <begin position="1"/>
        <end position="398"/>
    </location>
</feature>
<dbReference type="InterPro" id="IPR020846">
    <property type="entry name" value="MFS_dom"/>
</dbReference>
<dbReference type="SUPFAM" id="SSF103473">
    <property type="entry name" value="MFS general substrate transporter"/>
    <property type="match status" value="1"/>
</dbReference>
<feature type="transmembrane region" description="Helical" evidence="4">
    <location>
        <begin position="378"/>
        <end position="395"/>
    </location>
</feature>
<evidence type="ECO:0000256" key="4">
    <source>
        <dbReference type="SAM" id="Phobius"/>
    </source>
</evidence>
<evidence type="ECO:0000256" key="2">
    <source>
        <dbReference type="ARBA" id="ARBA00022989"/>
    </source>
</evidence>
<feature type="transmembrane region" description="Helical" evidence="4">
    <location>
        <begin position="319"/>
        <end position="338"/>
    </location>
</feature>
<dbReference type="Proteomes" id="UP001501175">
    <property type="component" value="Unassembled WGS sequence"/>
</dbReference>
<proteinExistence type="predicted"/>
<feature type="transmembrane region" description="Helical" evidence="4">
    <location>
        <begin position="61"/>
        <end position="79"/>
    </location>
</feature>
<dbReference type="RefSeq" id="WP_345242547.1">
    <property type="nucleotide sequence ID" value="NZ_BAABHD010000022.1"/>
</dbReference>
<gene>
    <name evidence="6" type="ORF">GCM10023189_17100</name>
</gene>
<feature type="transmembrane region" description="Helical" evidence="4">
    <location>
        <begin position="292"/>
        <end position="313"/>
    </location>
</feature>
<protein>
    <submittedName>
        <fullName evidence="6">MFS transporter</fullName>
    </submittedName>
</protein>
<dbReference type="PANTHER" id="PTHR23521:SF3">
    <property type="entry name" value="MFS TRANSPORTER"/>
    <property type="match status" value="1"/>
</dbReference>
<evidence type="ECO:0000313" key="7">
    <source>
        <dbReference type="Proteomes" id="UP001501175"/>
    </source>
</evidence>
<feature type="transmembrane region" description="Helical" evidence="4">
    <location>
        <begin position="86"/>
        <end position="106"/>
    </location>
</feature>
<reference evidence="7" key="1">
    <citation type="journal article" date="2019" name="Int. J. Syst. Evol. Microbiol.">
        <title>The Global Catalogue of Microorganisms (GCM) 10K type strain sequencing project: providing services to taxonomists for standard genome sequencing and annotation.</title>
        <authorList>
            <consortium name="The Broad Institute Genomics Platform"/>
            <consortium name="The Broad Institute Genome Sequencing Center for Infectious Disease"/>
            <person name="Wu L."/>
            <person name="Ma J."/>
        </authorList>
    </citation>
    <scope>NUCLEOTIDE SEQUENCE [LARGE SCALE GENOMIC DNA]</scope>
    <source>
        <strain evidence="7">JCM 17927</strain>
    </source>
</reference>
<feature type="transmembrane region" description="Helical" evidence="4">
    <location>
        <begin position="225"/>
        <end position="245"/>
    </location>
</feature>
<accession>A0ABP8MPU6</accession>
<keyword evidence="7" id="KW-1185">Reference proteome</keyword>
<feature type="transmembrane region" description="Helical" evidence="4">
    <location>
        <begin position="142"/>
        <end position="163"/>
    </location>
</feature>
<dbReference type="Gene3D" id="1.20.1250.20">
    <property type="entry name" value="MFS general substrate transporter like domains"/>
    <property type="match status" value="1"/>
</dbReference>
<keyword evidence="3 4" id="KW-0472">Membrane</keyword>
<feature type="transmembrane region" description="Helical" evidence="4">
    <location>
        <begin position="257"/>
        <end position="280"/>
    </location>
</feature>
<keyword evidence="2 4" id="KW-1133">Transmembrane helix</keyword>
<keyword evidence="1 4" id="KW-0812">Transmembrane</keyword>
<name>A0ABP8MPU6_9BACT</name>
<evidence type="ECO:0000313" key="6">
    <source>
        <dbReference type="EMBL" id="GAA4452913.1"/>
    </source>
</evidence>
<dbReference type="InterPro" id="IPR011701">
    <property type="entry name" value="MFS"/>
</dbReference>
<feature type="transmembrane region" description="Helical" evidence="4">
    <location>
        <begin position="112"/>
        <end position="130"/>
    </location>
</feature>
<sequence length="398" mass="42499">MKTATPSKPINQVTRNQTPLPVIVFAQFACTSLWFAGNAVIGDIQRELQLPDTVLGPVTSAVQFGFIVGTMTFALLTIADRFSPSRVFFGCAIAGAVSNLGIYLIANSFSSLLLLRFLTGFFLAGIYPVGMKIAADYHEKGLGLALGYLVGALVLGTAFPHLLRSLTASLAWESAIIVISGLAVLGGLLILLLVPDGPFRRKSSRLDVRAAFAVFRDRTFRSAAFGYFGHMWELYAFWAFVPLLLNTYATHHPEVSLNVPLLSFGVIGMGGPACVLGGYLSSRIGSVRTASVALFISGLCCLLSLFMFALPLWLFLPLVLIWGMAVVADSPQFSALVAQSAPKESVGTALTIVTCVGFSITIVSIQLLNALVPITQPSMLFLVLAGGPMAGLLAMRRR</sequence>
<dbReference type="PROSITE" id="PS50850">
    <property type="entry name" value="MFS"/>
    <property type="match status" value="1"/>
</dbReference>